<protein>
    <submittedName>
        <fullName evidence="2">Uncharacterized protein</fullName>
    </submittedName>
</protein>
<dbReference type="InterPro" id="IPR010634">
    <property type="entry name" value="DUF1223"/>
</dbReference>
<keyword evidence="3" id="KW-1185">Reference proteome</keyword>
<accession>A0A7J8T4E5</accession>
<dbReference type="Pfam" id="PF06764">
    <property type="entry name" value="DUF1223"/>
    <property type="match status" value="1"/>
</dbReference>
<evidence type="ECO:0000256" key="1">
    <source>
        <dbReference type="SAM" id="MobiDB-lite"/>
    </source>
</evidence>
<organism evidence="2 3">
    <name type="scientific">Gossypium davidsonii</name>
    <name type="common">Davidson's cotton</name>
    <name type="synonym">Gossypium klotzschianum subsp. davidsonii</name>
    <dbReference type="NCBI Taxonomy" id="34287"/>
    <lineage>
        <taxon>Eukaryota</taxon>
        <taxon>Viridiplantae</taxon>
        <taxon>Streptophyta</taxon>
        <taxon>Embryophyta</taxon>
        <taxon>Tracheophyta</taxon>
        <taxon>Spermatophyta</taxon>
        <taxon>Magnoliopsida</taxon>
        <taxon>eudicotyledons</taxon>
        <taxon>Gunneridae</taxon>
        <taxon>Pentapetalae</taxon>
        <taxon>rosids</taxon>
        <taxon>malvids</taxon>
        <taxon>Malvales</taxon>
        <taxon>Malvaceae</taxon>
        <taxon>Malvoideae</taxon>
        <taxon>Gossypium</taxon>
    </lineage>
</organism>
<gene>
    <name evidence="2" type="ORF">Godav_001325</name>
</gene>
<dbReference type="PANTHER" id="PTHR36057:SF1">
    <property type="entry name" value="LIPOPROTEIN LIPID ATTACHMENT SITE-LIKE PROTEIN, PUTATIVE (DUF1223)-RELATED"/>
    <property type="match status" value="1"/>
</dbReference>
<dbReference type="Proteomes" id="UP000593561">
    <property type="component" value="Unassembled WGS sequence"/>
</dbReference>
<dbReference type="PANTHER" id="PTHR36057">
    <property type="match status" value="1"/>
</dbReference>
<name>A0A7J8T4E5_GOSDV</name>
<feature type="region of interest" description="Disordered" evidence="1">
    <location>
        <begin position="1"/>
        <end position="29"/>
    </location>
</feature>
<dbReference type="EMBL" id="JABFAC010000013">
    <property type="protein sequence ID" value="MBA0632616.1"/>
    <property type="molecule type" value="Genomic_DNA"/>
</dbReference>
<comment type="caution">
    <text evidence="2">The sequence shown here is derived from an EMBL/GenBank/DDBJ whole genome shotgun (WGS) entry which is preliminary data.</text>
</comment>
<evidence type="ECO:0000313" key="2">
    <source>
        <dbReference type="EMBL" id="MBA0632616.1"/>
    </source>
</evidence>
<proteinExistence type="predicted"/>
<dbReference type="AlphaFoldDB" id="A0A7J8T4E5"/>
<evidence type="ECO:0000313" key="3">
    <source>
        <dbReference type="Proteomes" id="UP000593561"/>
    </source>
</evidence>
<reference evidence="2 3" key="1">
    <citation type="journal article" date="2019" name="Genome Biol. Evol.">
        <title>Insights into the evolution of the New World diploid cottons (Gossypium, subgenus Houzingenia) based on genome sequencing.</title>
        <authorList>
            <person name="Grover C.E."/>
            <person name="Arick M.A. 2nd"/>
            <person name="Thrash A."/>
            <person name="Conover J.L."/>
            <person name="Sanders W.S."/>
            <person name="Peterson D.G."/>
            <person name="Frelichowski J.E."/>
            <person name="Scheffler J.A."/>
            <person name="Scheffler B.E."/>
            <person name="Wendel J.F."/>
        </authorList>
    </citation>
    <scope>NUCLEOTIDE SEQUENCE [LARGE SCALE GENOMIC DNA]</scope>
    <source>
        <strain evidence="2">27</strain>
        <tissue evidence="2">Leaf</tissue>
    </source>
</reference>
<dbReference type="SUPFAM" id="SSF52833">
    <property type="entry name" value="Thioredoxin-like"/>
    <property type="match status" value="1"/>
</dbReference>
<dbReference type="InterPro" id="IPR036249">
    <property type="entry name" value="Thioredoxin-like_sf"/>
</dbReference>
<sequence length="236" mass="25635">MGRRLFGCFGKGSSSSSSGNEVDGNGKTNDTVVEEAAPEGPIMVELFSSQGCATSSAAELLFQWTVRQKAYVETLNLDTMFTPQVVVQGRAQCVPNDEDVLLSTIATAPRFPAPSFQADIQRPTSETLQVTITGALRFKVEDNGVRVMVALYENGLVNDCSAGENKGKVLSNDFVVRKFEKLCNVEDTSAKKTISGTVTFSLWDNFNHNKCAIAVFAENSSHQIFGSQKFQLPDDI</sequence>